<evidence type="ECO:0000256" key="6">
    <source>
        <dbReference type="SAM" id="Phobius"/>
    </source>
</evidence>
<organism evidence="8 9">
    <name type="scientific">Aspergillus turcosus</name>
    <dbReference type="NCBI Taxonomy" id="1245748"/>
    <lineage>
        <taxon>Eukaryota</taxon>
        <taxon>Fungi</taxon>
        <taxon>Dikarya</taxon>
        <taxon>Ascomycota</taxon>
        <taxon>Pezizomycotina</taxon>
        <taxon>Eurotiomycetes</taxon>
        <taxon>Eurotiomycetidae</taxon>
        <taxon>Eurotiales</taxon>
        <taxon>Aspergillaceae</taxon>
        <taxon>Aspergillus</taxon>
        <taxon>Aspergillus subgen. Fumigati</taxon>
    </lineage>
</organism>
<dbReference type="OrthoDB" id="3900342at2759"/>
<dbReference type="GO" id="GO:0015171">
    <property type="term" value="F:amino acid transmembrane transporter activity"/>
    <property type="evidence" value="ECO:0007669"/>
    <property type="project" value="TreeGrafter"/>
</dbReference>
<keyword evidence="2 6" id="KW-0812">Transmembrane</keyword>
<feature type="transmembrane region" description="Helical" evidence="6">
    <location>
        <begin position="102"/>
        <end position="121"/>
    </location>
</feature>
<feature type="domain" description="Amino acid permease/ SLC12A" evidence="7">
    <location>
        <begin position="27"/>
        <end position="136"/>
    </location>
</feature>
<dbReference type="PANTHER" id="PTHR43341">
    <property type="entry name" value="AMINO ACID PERMEASE"/>
    <property type="match status" value="1"/>
</dbReference>
<keyword evidence="4 6" id="KW-0472">Membrane</keyword>
<keyword evidence="3 6" id="KW-1133">Transmembrane helix</keyword>
<dbReference type="PANTHER" id="PTHR43341:SF18">
    <property type="entry name" value="AMINO ACID PERMEASE_ SLC12A DOMAIN-CONTAINING PROTEIN"/>
    <property type="match status" value="1"/>
</dbReference>
<name>A0A229WWE6_9EURO</name>
<dbReference type="Pfam" id="PF00324">
    <property type="entry name" value="AA_permease"/>
    <property type="match status" value="1"/>
</dbReference>
<evidence type="ECO:0000256" key="1">
    <source>
        <dbReference type="ARBA" id="ARBA00004141"/>
    </source>
</evidence>
<reference evidence="8 9" key="1">
    <citation type="submission" date="2018-08" db="EMBL/GenBank/DDBJ databases">
        <title>Draft genome sequences of two Aspergillus turcosus clinical strains isolated from bronchoalveolar lavage fluid: one azole-susceptible and the other azole-resistant.</title>
        <authorList>
            <person name="Parent-Michaud M."/>
            <person name="Dufresne P.J."/>
            <person name="Fournier E."/>
            <person name="Martineau C."/>
            <person name="Moreira S."/>
            <person name="Perkins V."/>
            <person name="De Repentigny L."/>
            <person name="Dufresne S.F."/>
        </authorList>
    </citation>
    <scope>NUCLEOTIDE SEQUENCE [LARGE SCALE GENOMIC DNA]</scope>
    <source>
        <strain evidence="8">HMR AF 1038</strain>
    </source>
</reference>
<comment type="subcellular location">
    <subcellularLocation>
        <location evidence="1">Membrane</location>
        <topology evidence="1">Multi-pass membrane protein</topology>
    </subcellularLocation>
</comment>
<dbReference type="InterPro" id="IPR050524">
    <property type="entry name" value="APC_YAT"/>
</dbReference>
<accession>A0A229WWE6</accession>
<dbReference type="STRING" id="1245748.A0A229WWE6"/>
<dbReference type="EMBL" id="NIDN02000071">
    <property type="protein sequence ID" value="RLL97673.1"/>
    <property type="molecule type" value="Genomic_DNA"/>
</dbReference>
<evidence type="ECO:0000256" key="3">
    <source>
        <dbReference type="ARBA" id="ARBA00022989"/>
    </source>
</evidence>
<dbReference type="Gene3D" id="1.20.1740.10">
    <property type="entry name" value="Amino acid/polyamine transporter I"/>
    <property type="match status" value="1"/>
</dbReference>
<evidence type="ECO:0000256" key="2">
    <source>
        <dbReference type="ARBA" id="ARBA00022692"/>
    </source>
</evidence>
<comment type="caution">
    <text evidence="8">The sequence shown here is derived from an EMBL/GenBank/DDBJ whole genome shotgun (WGS) entry which is preliminary data.</text>
</comment>
<dbReference type="GO" id="GO:0016020">
    <property type="term" value="C:membrane"/>
    <property type="evidence" value="ECO:0007669"/>
    <property type="project" value="UniProtKB-SubCell"/>
</dbReference>
<gene>
    <name evidence="8" type="ORF">CFD26_106830</name>
</gene>
<protein>
    <recommendedName>
        <fullName evidence="7">Amino acid permease/ SLC12A domain-containing protein</fullName>
    </recommendedName>
</protein>
<evidence type="ECO:0000313" key="8">
    <source>
        <dbReference type="EMBL" id="RLL97673.1"/>
    </source>
</evidence>
<keyword evidence="9" id="KW-1185">Reference proteome</keyword>
<proteinExistence type="predicted"/>
<evidence type="ECO:0000256" key="5">
    <source>
        <dbReference type="SAM" id="MobiDB-lite"/>
    </source>
</evidence>
<evidence type="ECO:0000256" key="4">
    <source>
        <dbReference type="ARBA" id="ARBA00023136"/>
    </source>
</evidence>
<sequence length="157" mass="16619">MLNTSLIPRCPLVKDGTQYMVLGHHQQRSLDHALRTAAQSPFIITASRAGVESVPSIANFLVLTSAWSARNSNLLNGSHTLYSLAPEGHAPKLFSQTSRWGVPYVAILSVGICVALGYMSLNNSASAVFTWLQARSTHPLSSDGSSSASSTCASTTA</sequence>
<feature type="region of interest" description="Disordered" evidence="5">
    <location>
        <begin position="138"/>
        <end position="157"/>
    </location>
</feature>
<feature type="compositionally biased region" description="Low complexity" evidence="5">
    <location>
        <begin position="141"/>
        <end position="157"/>
    </location>
</feature>
<evidence type="ECO:0000313" key="9">
    <source>
        <dbReference type="Proteomes" id="UP000215289"/>
    </source>
</evidence>
<dbReference type="AlphaFoldDB" id="A0A229WWE6"/>
<dbReference type="Proteomes" id="UP000215289">
    <property type="component" value="Unassembled WGS sequence"/>
</dbReference>
<dbReference type="InterPro" id="IPR004841">
    <property type="entry name" value="AA-permease/SLC12A_dom"/>
</dbReference>
<evidence type="ECO:0000259" key="7">
    <source>
        <dbReference type="Pfam" id="PF00324"/>
    </source>
</evidence>